<organism evidence="11 12">
    <name type="scientific">Kalanchoe fedtschenkoi</name>
    <name type="common">Lavender scallops</name>
    <name type="synonym">South American air plant</name>
    <dbReference type="NCBI Taxonomy" id="63787"/>
    <lineage>
        <taxon>Eukaryota</taxon>
        <taxon>Viridiplantae</taxon>
        <taxon>Streptophyta</taxon>
        <taxon>Embryophyta</taxon>
        <taxon>Tracheophyta</taxon>
        <taxon>Spermatophyta</taxon>
        <taxon>Magnoliopsida</taxon>
        <taxon>eudicotyledons</taxon>
        <taxon>Gunneridae</taxon>
        <taxon>Pentapetalae</taxon>
        <taxon>Saxifragales</taxon>
        <taxon>Crassulaceae</taxon>
        <taxon>Kalanchoe</taxon>
    </lineage>
</organism>
<dbReference type="PROSITE" id="PS51680">
    <property type="entry name" value="SAM_MT_DRM"/>
    <property type="match status" value="1"/>
</dbReference>
<dbReference type="EC" id="2.1.1.37" evidence="2"/>
<evidence type="ECO:0000256" key="2">
    <source>
        <dbReference type="ARBA" id="ARBA00011975"/>
    </source>
</evidence>
<dbReference type="InterPro" id="IPR029063">
    <property type="entry name" value="SAM-dependent_MTases_sf"/>
</dbReference>
<dbReference type="SUPFAM" id="SSF53335">
    <property type="entry name" value="S-adenosyl-L-methionine-dependent methyltransferases"/>
    <property type="match status" value="2"/>
</dbReference>
<evidence type="ECO:0000256" key="9">
    <source>
        <dbReference type="SAM" id="MobiDB-lite"/>
    </source>
</evidence>
<keyword evidence="12" id="KW-1185">Reference proteome</keyword>
<dbReference type="Gene3D" id="3.40.50.150">
    <property type="entry name" value="Vaccinia Virus protein VP39"/>
    <property type="match status" value="2"/>
</dbReference>
<evidence type="ECO:0000259" key="10">
    <source>
        <dbReference type="PROSITE" id="PS51680"/>
    </source>
</evidence>
<keyword evidence="8" id="KW-0539">Nucleus</keyword>
<accession>A0A7N0U315</accession>
<evidence type="ECO:0000256" key="1">
    <source>
        <dbReference type="ARBA" id="ARBA00004123"/>
    </source>
</evidence>
<evidence type="ECO:0000256" key="7">
    <source>
        <dbReference type="ARBA" id="ARBA00023125"/>
    </source>
</evidence>
<dbReference type="GO" id="GO:0003886">
    <property type="term" value="F:DNA (cytosine-5-)-methyltransferase activity"/>
    <property type="evidence" value="ECO:0007669"/>
    <property type="project" value="UniProtKB-EC"/>
</dbReference>
<keyword evidence="4" id="KW-0808">Transferase</keyword>
<dbReference type="InterPro" id="IPR001525">
    <property type="entry name" value="C5_MeTfrase"/>
</dbReference>
<dbReference type="GO" id="GO:0032259">
    <property type="term" value="P:methylation"/>
    <property type="evidence" value="ECO:0007669"/>
    <property type="project" value="UniProtKB-KW"/>
</dbReference>
<comment type="subcellular location">
    <subcellularLocation>
        <location evidence="1">Nucleus</location>
    </subcellularLocation>
</comment>
<keyword evidence="6" id="KW-0677">Repeat</keyword>
<dbReference type="InterPro" id="IPR050390">
    <property type="entry name" value="C5-Methyltransferase"/>
</dbReference>
<dbReference type="OMA" id="QCYLNDE"/>
<dbReference type="Gramene" id="Kaladp0053s0211.1.v1.1">
    <property type="protein sequence ID" value="Kaladp0053s0211.1.v1.1"/>
    <property type="gene ID" value="Kaladp0053s0211.v1.1"/>
</dbReference>
<evidence type="ECO:0000256" key="5">
    <source>
        <dbReference type="ARBA" id="ARBA00022691"/>
    </source>
</evidence>
<evidence type="ECO:0000256" key="8">
    <source>
        <dbReference type="ARBA" id="ARBA00023242"/>
    </source>
</evidence>
<protein>
    <recommendedName>
        <fullName evidence="2">DNA (cytosine-5-)-methyltransferase</fullName>
        <ecNumber evidence="2">2.1.1.37</ecNumber>
    </recommendedName>
</protein>
<dbReference type="Pfam" id="PF00145">
    <property type="entry name" value="DNA_methylase"/>
    <property type="match status" value="1"/>
</dbReference>
<name>A0A7N0U315_KALFE</name>
<dbReference type="GO" id="GO:0003677">
    <property type="term" value="F:DNA binding"/>
    <property type="evidence" value="ECO:0007669"/>
    <property type="project" value="UniProtKB-KW"/>
</dbReference>
<sequence>MGFPEEHVVKAVKENGEESADLILETLLTYSASPLALQSSPEEDQPPISIIKRESEEETDQSSSDYYENLLEDFSDADSLPEDEDTMTPLSDNDNKLLFLMDMGYDMDESSIAIERCGPDSSIDQLTDFISAAQLAKGSDHLYRDAEDEDKCQKKRKRLAYLSWKKKNQRPNKKICNGEDELMKLPKPMVGFGVPNQPYPAFQRTLPEDALGPLYFYYENVALAPKGVWNTISRYLYDIHPEFVDSKFFCACARKRGYIHNLPVGNRFRLLPIPAATIQDAFPLSKKWWPAWDTRTKLNCLKTTVASAKTTEKIRKALEDCDGDPPLVVQKYVMEECRKWNLVWIGKNRVATLEPDEFEVLLGFPKNHTRGGGSNRTDRFKSLGNSFQIDTVAYHLSVLKPLFPTGITVLSLFSGIGGAEVSLHRLNIPLKSVVSVEISQVNRNIVRSWWEQTNQRGCLIELEDVQLLSHERLEQLIHSVGGFDLVIGGSPCNNLAGCNRVSRDGLDGKESALFFDYWRILDSVKCIQKNRQKN</sequence>
<evidence type="ECO:0000313" key="11">
    <source>
        <dbReference type="EnsemblPlants" id="Kaladp0053s0211.1.v1.1"/>
    </source>
</evidence>
<keyword evidence="5" id="KW-0949">S-adenosyl-L-methionine</keyword>
<feature type="region of interest" description="Disordered" evidence="9">
    <location>
        <begin position="35"/>
        <end position="64"/>
    </location>
</feature>
<dbReference type="Proteomes" id="UP000594263">
    <property type="component" value="Unplaced"/>
</dbReference>
<proteinExistence type="predicted"/>
<evidence type="ECO:0000313" key="12">
    <source>
        <dbReference type="Proteomes" id="UP000594263"/>
    </source>
</evidence>
<reference evidence="11" key="1">
    <citation type="submission" date="2021-01" db="UniProtKB">
        <authorList>
            <consortium name="EnsemblPlants"/>
        </authorList>
    </citation>
    <scope>IDENTIFICATION</scope>
</reference>
<dbReference type="EnsemblPlants" id="Kaladp0053s0211.1.v1.1">
    <property type="protein sequence ID" value="Kaladp0053s0211.1.v1.1"/>
    <property type="gene ID" value="Kaladp0053s0211.v1.1"/>
</dbReference>
<dbReference type="PANTHER" id="PTHR23068">
    <property type="entry name" value="DNA CYTOSINE-5- -METHYLTRANSFERASE 3-RELATED"/>
    <property type="match status" value="1"/>
</dbReference>
<dbReference type="AlphaFoldDB" id="A0A7N0U315"/>
<evidence type="ECO:0000256" key="6">
    <source>
        <dbReference type="ARBA" id="ARBA00022737"/>
    </source>
</evidence>
<keyword evidence="3" id="KW-0489">Methyltransferase</keyword>
<dbReference type="InterPro" id="IPR030380">
    <property type="entry name" value="SAM_MeTfrase_DRM"/>
</dbReference>
<feature type="domain" description="SAM-dependent MTase DRM-type" evidence="10">
    <location>
        <begin position="202"/>
        <end position="531"/>
    </location>
</feature>
<evidence type="ECO:0000256" key="3">
    <source>
        <dbReference type="ARBA" id="ARBA00022603"/>
    </source>
</evidence>
<dbReference type="GO" id="GO:0005634">
    <property type="term" value="C:nucleus"/>
    <property type="evidence" value="ECO:0007669"/>
    <property type="project" value="UniProtKB-SubCell"/>
</dbReference>
<dbReference type="PANTHER" id="PTHR23068:SF25">
    <property type="entry name" value="DNA (CYTOSINE-5)-METHYLTRANSFERASE DRM2"/>
    <property type="match status" value="1"/>
</dbReference>
<evidence type="ECO:0000256" key="4">
    <source>
        <dbReference type="ARBA" id="ARBA00022679"/>
    </source>
</evidence>
<keyword evidence="7" id="KW-0238">DNA-binding</keyword>